<name>A0A2R6WNE6_MARPO</name>
<sequence length="98" mass="10521">MCRVQTPSALCGLTFDSEDFRPPASSSPPTFDPRATTNHDHNQARPCPLSLCLLPTCCLPACLPACVAVGGSHSNQNLHLKLFLIHPLPPGALHLNRN</sequence>
<dbReference type="OrthoDB" id="10510293at2759"/>
<evidence type="ECO:0000313" key="3">
    <source>
        <dbReference type="Proteomes" id="UP000244005"/>
    </source>
</evidence>
<organism evidence="2 3">
    <name type="scientific">Marchantia polymorpha</name>
    <name type="common">Common liverwort</name>
    <name type="synonym">Marchantia aquatica</name>
    <dbReference type="NCBI Taxonomy" id="3197"/>
    <lineage>
        <taxon>Eukaryota</taxon>
        <taxon>Viridiplantae</taxon>
        <taxon>Streptophyta</taxon>
        <taxon>Embryophyta</taxon>
        <taxon>Marchantiophyta</taxon>
        <taxon>Marchantiopsida</taxon>
        <taxon>Marchantiidae</taxon>
        <taxon>Marchantiales</taxon>
        <taxon>Marchantiaceae</taxon>
        <taxon>Marchantia</taxon>
    </lineage>
</organism>
<evidence type="ECO:0000313" key="2">
    <source>
        <dbReference type="EMBL" id="PTQ35371.1"/>
    </source>
</evidence>
<proteinExistence type="predicted"/>
<dbReference type="AlphaFoldDB" id="A0A2R6WNE6"/>
<reference evidence="3" key="1">
    <citation type="journal article" date="2017" name="Cell">
        <title>Insights into land plant evolution garnered from the Marchantia polymorpha genome.</title>
        <authorList>
            <person name="Bowman J.L."/>
            <person name="Kohchi T."/>
            <person name="Yamato K.T."/>
            <person name="Jenkins J."/>
            <person name="Shu S."/>
            <person name="Ishizaki K."/>
            <person name="Yamaoka S."/>
            <person name="Nishihama R."/>
            <person name="Nakamura Y."/>
            <person name="Berger F."/>
            <person name="Adam C."/>
            <person name="Aki S.S."/>
            <person name="Althoff F."/>
            <person name="Araki T."/>
            <person name="Arteaga-Vazquez M.A."/>
            <person name="Balasubrmanian S."/>
            <person name="Barry K."/>
            <person name="Bauer D."/>
            <person name="Boehm C.R."/>
            <person name="Briginshaw L."/>
            <person name="Caballero-Perez J."/>
            <person name="Catarino B."/>
            <person name="Chen F."/>
            <person name="Chiyoda S."/>
            <person name="Chovatia M."/>
            <person name="Davies K.M."/>
            <person name="Delmans M."/>
            <person name="Demura T."/>
            <person name="Dierschke T."/>
            <person name="Dolan L."/>
            <person name="Dorantes-Acosta A.E."/>
            <person name="Eklund D.M."/>
            <person name="Florent S.N."/>
            <person name="Flores-Sandoval E."/>
            <person name="Fujiyama A."/>
            <person name="Fukuzawa H."/>
            <person name="Galik B."/>
            <person name="Grimanelli D."/>
            <person name="Grimwood J."/>
            <person name="Grossniklaus U."/>
            <person name="Hamada T."/>
            <person name="Haseloff J."/>
            <person name="Hetherington A.J."/>
            <person name="Higo A."/>
            <person name="Hirakawa Y."/>
            <person name="Hundley H.N."/>
            <person name="Ikeda Y."/>
            <person name="Inoue K."/>
            <person name="Inoue S.I."/>
            <person name="Ishida S."/>
            <person name="Jia Q."/>
            <person name="Kakita M."/>
            <person name="Kanazawa T."/>
            <person name="Kawai Y."/>
            <person name="Kawashima T."/>
            <person name="Kennedy M."/>
            <person name="Kinose K."/>
            <person name="Kinoshita T."/>
            <person name="Kohara Y."/>
            <person name="Koide E."/>
            <person name="Komatsu K."/>
            <person name="Kopischke S."/>
            <person name="Kubo M."/>
            <person name="Kyozuka J."/>
            <person name="Lagercrantz U."/>
            <person name="Lin S.S."/>
            <person name="Lindquist E."/>
            <person name="Lipzen A.M."/>
            <person name="Lu C.W."/>
            <person name="De Luna E."/>
            <person name="Martienssen R.A."/>
            <person name="Minamino N."/>
            <person name="Mizutani M."/>
            <person name="Mizutani M."/>
            <person name="Mochizuki N."/>
            <person name="Monte I."/>
            <person name="Mosher R."/>
            <person name="Nagasaki H."/>
            <person name="Nakagami H."/>
            <person name="Naramoto S."/>
            <person name="Nishitani K."/>
            <person name="Ohtani M."/>
            <person name="Okamoto T."/>
            <person name="Okumura M."/>
            <person name="Phillips J."/>
            <person name="Pollak B."/>
            <person name="Reinders A."/>
            <person name="Rovekamp M."/>
            <person name="Sano R."/>
            <person name="Sawa S."/>
            <person name="Schmid M.W."/>
            <person name="Shirakawa M."/>
            <person name="Solano R."/>
            <person name="Spunde A."/>
            <person name="Suetsugu N."/>
            <person name="Sugano S."/>
            <person name="Sugiyama A."/>
            <person name="Sun R."/>
            <person name="Suzuki Y."/>
            <person name="Takenaka M."/>
            <person name="Takezawa D."/>
            <person name="Tomogane H."/>
            <person name="Tsuzuki M."/>
            <person name="Ueda T."/>
            <person name="Umeda M."/>
            <person name="Ward J.M."/>
            <person name="Watanabe Y."/>
            <person name="Yazaki K."/>
            <person name="Yokoyama R."/>
            <person name="Yoshitake Y."/>
            <person name="Yotsui I."/>
            <person name="Zachgo S."/>
            <person name="Schmutz J."/>
        </authorList>
    </citation>
    <scope>NUCLEOTIDE SEQUENCE [LARGE SCALE GENOMIC DNA]</scope>
    <source>
        <strain evidence="3">Tak-1</strain>
    </source>
</reference>
<accession>A0A2R6WNE6</accession>
<feature type="region of interest" description="Disordered" evidence="1">
    <location>
        <begin position="15"/>
        <end position="42"/>
    </location>
</feature>
<dbReference type="Proteomes" id="UP000244005">
    <property type="component" value="Unassembled WGS sequence"/>
</dbReference>
<evidence type="ECO:0000256" key="1">
    <source>
        <dbReference type="SAM" id="MobiDB-lite"/>
    </source>
</evidence>
<dbReference type="EMBL" id="KZ772744">
    <property type="protein sequence ID" value="PTQ35371.1"/>
    <property type="molecule type" value="Genomic_DNA"/>
</dbReference>
<keyword evidence="3" id="KW-1185">Reference proteome</keyword>
<gene>
    <name evidence="2" type="ORF">MARPO_0072s0104</name>
</gene>
<protein>
    <submittedName>
        <fullName evidence="2">Uncharacterized protein</fullName>
    </submittedName>
</protein>